<dbReference type="PANTHER" id="PTHR34145:SF28">
    <property type="entry name" value="F-BOX DOMAIN-CONTAINING PROTEIN"/>
    <property type="match status" value="1"/>
</dbReference>
<dbReference type="InterPro" id="IPR032675">
    <property type="entry name" value="LRR_dom_sf"/>
</dbReference>
<protein>
    <recommendedName>
        <fullName evidence="1">F-box domain-containing protein</fullName>
    </recommendedName>
</protein>
<reference evidence="2" key="1">
    <citation type="submission" date="2019-11" db="EMBL/GenBank/DDBJ databases">
        <authorList>
            <person name="Liu Y."/>
            <person name="Hou J."/>
            <person name="Li T.-Q."/>
            <person name="Guan C.-H."/>
            <person name="Wu X."/>
            <person name="Wu H.-Z."/>
            <person name="Ling F."/>
            <person name="Zhang R."/>
            <person name="Shi X.-G."/>
            <person name="Ren J.-P."/>
            <person name="Chen E.-F."/>
            <person name="Sun J.-M."/>
        </authorList>
    </citation>
    <scope>NUCLEOTIDE SEQUENCE</scope>
    <source>
        <strain evidence="2">Adult_tree_wgs_1</strain>
        <tissue evidence="2">Leaves</tissue>
    </source>
</reference>
<dbReference type="OrthoDB" id="1939276at2759"/>
<dbReference type="SMART" id="SM00256">
    <property type="entry name" value="FBOX"/>
    <property type="match status" value="2"/>
</dbReference>
<dbReference type="InterPro" id="IPR053772">
    <property type="entry name" value="At1g61320/At1g61330-like"/>
</dbReference>
<organism evidence="2 3">
    <name type="scientific">Rhododendron simsii</name>
    <name type="common">Sims's rhododendron</name>
    <dbReference type="NCBI Taxonomy" id="118357"/>
    <lineage>
        <taxon>Eukaryota</taxon>
        <taxon>Viridiplantae</taxon>
        <taxon>Streptophyta</taxon>
        <taxon>Embryophyta</taxon>
        <taxon>Tracheophyta</taxon>
        <taxon>Spermatophyta</taxon>
        <taxon>Magnoliopsida</taxon>
        <taxon>eudicotyledons</taxon>
        <taxon>Gunneridae</taxon>
        <taxon>Pentapetalae</taxon>
        <taxon>asterids</taxon>
        <taxon>Ericales</taxon>
        <taxon>Ericaceae</taxon>
        <taxon>Ericoideae</taxon>
        <taxon>Rhodoreae</taxon>
        <taxon>Rhododendron</taxon>
    </lineage>
</organism>
<gene>
    <name evidence="2" type="ORF">RHSIM_Rhsim04G0058500</name>
</gene>
<evidence type="ECO:0000313" key="3">
    <source>
        <dbReference type="Proteomes" id="UP000626092"/>
    </source>
</evidence>
<accession>A0A834LPX0</accession>
<dbReference type="Proteomes" id="UP000626092">
    <property type="component" value="Unassembled WGS sequence"/>
</dbReference>
<dbReference type="InterPro" id="IPR001810">
    <property type="entry name" value="F-box_dom"/>
</dbReference>
<dbReference type="InterPro" id="IPR055357">
    <property type="entry name" value="LRR_At1g61320_AtMIF1"/>
</dbReference>
<evidence type="ECO:0000313" key="2">
    <source>
        <dbReference type="EMBL" id="KAF7145631.1"/>
    </source>
</evidence>
<dbReference type="EMBL" id="WJXA01000004">
    <property type="protein sequence ID" value="KAF7145631.1"/>
    <property type="molecule type" value="Genomic_DNA"/>
</dbReference>
<dbReference type="Pfam" id="PF00646">
    <property type="entry name" value="F-box"/>
    <property type="match status" value="1"/>
</dbReference>
<dbReference type="SUPFAM" id="SSF81383">
    <property type="entry name" value="F-box domain"/>
    <property type="match status" value="2"/>
</dbReference>
<keyword evidence="3" id="KW-1185">Reference proteome</keyword>
<dbReference type="PROSITE" id="PS50181">
    <property type="entry name" value="FBOX"/>
    <property type="match status" value="1"/>
</dbReference>
<dbReference type="PANTHER" id="PTHR34145">
    <property type="entry name" value="OS02G0105600 PROTEIN"/>
    <property type="match status" value="1"/>
</dbReference>
<evidence type="ECO:0000259" key="1">
    <source>
        <dbReference type="PROSITE" id="PS50181"/>
    </source>
</evidence>
<feature type="domain" description="F-box" evidence="1">
    <location>
        <begin position="18"/>
        <end position="66"/>
    </location>
</feature>
<dbReference type="InterPro" id="IPR036047">
    <property type="entry name" value="F-box-like_dom_sf"/>
</dbReference>
<name>A0A834LPX0_RHOSS</name>
<dbReference type="AlphaFoldDB" id="A0A834LPX0"/>
<dbReference type="Gene3D" id="3.80.10.10">
    <property type="entry name" value="Ribonuclease Inhibitor"/>
    <property type="match status" value="2"/>
</dbReference>
<dbReference type="SUPFAM" id="SSF52047">
    <property type="entry name" value="RNI-like"/>
    <property type="match status" value="2"/>
</dbReference>
<dbReference type="Pfam" id="PF23622">
    <property type="entry name" value="LRR_At1g61320_AtMIF1"/>
    <property type="match status" value="2"/>
</dbReference>
<comment type="caution">
    <text evidence="2">The sequence shown here is derived from an EMBL/GenBank/DDBJ whole genome shotgun (WGS) entry which is preliminary data.</text>
</comment>
<dbReference type="Gene3D" id="1.20.1280.50">
    <property type="match status" value="1"/>
</dbReference>
<proteinExistence type="predicted"/>
<sequence length="1020" mass="116894">MTLCYIFSVLMAVEPTSDRSLNDFSDHLLLHILSFLPALDALRTAPVCRKWQTLLPSLPSLNFDYSLFPPSASPSDTRRRFADFVDLFLLRRPPTSPLLKLRFQFDFGDYLHSSQIDSWIHHAVNHGVTEIDADFFIHRDYQVFDQADGGYSYNECYFTFYFNSIKNSRVRVLKLSRCELILPLGLSTSLSFKSVQSLYLDQIYLNDEMVSDLISGCPNLESLVLEYCCDMKELRIRSTRLKRLSLLYFHSQDEEEELVEICAPNLRSFHIVCFEMGMYSMEGTTGLAEAYVEFMHEERHYKYWSKVVRLLSGVKHLVVENWWFRHGHSSQSNTITCLPRATILSTDMLRGFCLRQELSMEFLCKPTDTCVLGSEIPPTRFSVTSKKVVSDRSLLHSSMEISSEDLVFNNLTSVELRTGYTTYDLLGIAVLLECSPNLEILTVSDLFKIDEDESLSEEILNRPIKFSMPSLRQVKIKSFAGSLLQWNFVKLLIQQQVVLEKIIVRALGIPMASPAGNSSSAVARPPTTLDDLSPSLLLRIISFLPTLDAIQTTLISPAFLDLWTSLPSLSFDFSLFLPPCDTPSQTLRAFSDFVTRALLLRHPPSSSSSSSSSSPLRSLYLRLDSATHLLPYRRHIDSWIHYAVTHDVESLSLTFSSKYLRQFQNETTDSYYYPFPLPLLRNGSVRSLHLKHCNLDVPRNRSRTRLCESLASIDFVQVYLTDEMISDLVAGCLNIESLTIRQCHGMKDFKISSASLKRLDLWQFRCDEGSVEIRAPNLSNLSIFFFEVGEYVMEDSSAVEEADVTCISMVENYRYWIKIVRLLSHVKRFHVQNWWYISTSVQSLALVPADAFVMMDKKEAVVSKDCLPESFVFHNLNYLRINMEYTKADMVGIAVLLELSPKLGTMILDRELRINEEIFGARISEEFERINFNLPSLRHLKLNCYWGTMDELHFLRLVLKSEVVLERIVLHPVRLDQNSVIPIVLVKRTQGFQVVQGSFPGCGLQVYQGMDFYQGMEISC</sequence>